<feature type="domain" description="Tify" evidence="4">
    <location>
        <begin position="108"/>
        <end position="142"/>
    </location>
</feature>
<protein>
    <recommendedName>
        <fullName evidence="2">Protein TIFY</fullName>
    </recommendedName>
    <alternativeName>
        <fullName evidence="2">Jasmonate ZIM domain-containing protein</fullName>
    </alternativeName>
</protein>
<proteinExistence type="inferred from homology"/>
<dbReference type="SMART" id="SM00979">
    <property type="entry name" value="TIFY"/>
    <property type="match status" value="1"/>
</dbReference>
<keyword evidence="2" id="KW-0539">Nucleus</keyword>
<dbReference type="GO" id="GO:0009611">
    <property type="term" value="P:response to wounding"/>
    <property type="evidence" value="ECO:0007669"/>
    <property type="project" value="UniProtKB-UniRule"/>
</dbReference>
<dbReference type="GO" id="GO:2000022">
    <property type="term" value="P:regulation of jasmonic acid mediated signaling pathway"/>
    <property type="evidence" value="ECO:0007669"/>
    <property type="project" value="UniProtKB-UniRule"/>
</dbReference>
<evidence type="ECO:0000256" key="2">
    <source>
        <dbReference type="RuleBase" id="RU369065"/>
    </source>
</evidence>
<dbReference type="GeneID" id="115749379"/>
<evidence type="ECO:0000256" key="3">
    <source>
        <dbReference type="SAM" id="MobiDB-lite"/>
    </source>
</evidence>
<gene>
    <name evidence="6" type="primary">LOC115749379</name>
</gene>
<dbReference type="PANTHER" id="PTHR33077:SF5">
    <property type="entry name" value="PROTEIN TIFY 9"/>
    <property type="match status" value="1"/>
</dbReference>
<dbReference type="PANTHER" id="PTHR33077">
    <property type="entry name" value="PROTEIN TIFY 4A-RELATED-RELATED"/>
    <property type="match status" value="1"/>
</dbReference>
<evidence type="ECO:0000313" key="6">
    <source>
        <dbReference type="RefSeq" id="XP_030542030.1"/>
    </source>
</evidence>
<dbReference type="GO" id="GO:0005634">
    <property type="term" value="C:nucleus"/>
    <property type="evidence" value="ECO:0007669"/>
    <property type="project" value="UniProtKB-SubCell"/>
</dbReference>
<comment type="subcellular location">
    <subcellularLocation>
        <location evidence="2">Nucleus</location>
    </subcellularLocation>
</comment>
<organism evidence="5 6">
    <name type="scientific">Rhodamnia argentea</name>
    <dbReference type="NCBI Taxonomy" id="178133"/>
    <lineage>
        <taxon>Eukaryota</taxon>
        <taxon>Viridiplantae</taxon>
        <taxon>Streptophyta</taxon>
        <taxon>Embryophyta</taxon>
        <taxon>Tracheophyta</taxon>
        <taxon>Spermatophyta</taxon>
        <taxon>Magnoliopsida</taxon>
        <taxon>eudicotyledons</taxon>
        <taxon>Gunneridae</taxon>
        <taxon>Pentapetalae</taxon>
        <taxon>rosids</taxon>
        <taxon>malvids</taxon>
        <taxon>Myrtales</taxon>
        <taxon>Myrtaceae</taxon>
        <taxon>Myrtoideae</taxon>
        <taxon>Myrteae</taxon>
        <taxon>Australasian group</taxon>
        <taxon>Rhodamnia</taxon>
    </lineage>
</organism>
<dbReference type="Proteomes" id="UP000827889">
    <property type="component" value="Chromosome 6"/>
</dbReference>
<dbReference type="Pfam" id="PF09425">
    <property type="entry name" value="Jas_motif"/>
    <property type="match status" value="1"/>
</dbReference>
<feature type="region of interest" description="Disordered" evidence="3">
    <location>
        <begin position="18"/>
        <end position="38"/>
    </location>
</feature>
<dbReference type="OrthoDB" id="1914366at2759"/>
<accession>A0A8B8Q4N7</accession>
<feature type="region of interest" description="Disordered" evidence="3">
    <location>
        <begin position="189"/>
        <end position="219"/>
    </location>
</feature>
<comment type="domain">
    <text evidence="2">The jas domain is required for interaction with COI1.</text>
</comment>
<keyword evidence="5" id="KW-1185">Reference proteome</keyword>
<evidence type="ECO:0000256" key="1">
    <source>
        <dbReference type="ARBA" id="ARBA00008614"/>
    </source>
</evidence>
<name>A0A8B8Q4N7_9MYRT</name>
<dbReference type="AlphaFoldDB" id="A0A8B8Q4N7"/>
<comment type="similarity">
    <text evidence="1 2">Belongs to the TIFY/JAZ family.</text>
</comment>
<dbReference type="PROSITE" id="PS51320">
    <property type="entry name" value="TIFY"/>
    <property type="match status" value="1"/>
</dbReference>
<dbReference type="InterPro" id="IPR040390">
    <property type="entry name" value="TIFY/JAZ"/>
</dbReference>
<dbReference type="RefSeq" id="XP_030542030.1">
    <property type="nucleotide sequence ID" value="XM_030686170.2"/>
</dbReference>
<dbReference type="InterPro" id="IPR018467">
    <property type="entry name" value="CCT_CS"/>
</dbReference>
<comment type="function">
    <text evidence="2">Repressor of jasmonate responses.</text>
</comment>
<evidence type="ECO:0000259" key="4">
    <source>
        <dbReference type="PROSITE" id="PS51320"/>
    </source>
</evidence>
<dbReference type="GO" id="GO:0031347">
    <property type="term" value="P:regulation of defense response"/>
    <property type="evidence" value="ECO:0007669"/>
    <property type="project" value="UniProtKB-UniRule"/>
</dbReference>
<reference evidence="6" key="1">
    <citation type="submission" date="2025-08" db="UniProtKB">
        <authorList>
            <consortium name="RefSeq"/>
        </authorList>
    </citation>
    <scope>IDENTIFICATION</scope>
    <source>
        <tissue evidence="6">Leaf</tissue>
    </source>
</reference>
<dbReference type="InterPro" id="IPR010399">
    <property type="entry name" value="Tify_dom"/>
</dbReference>
<sequence>MPQATVELDFFAMEKHLQTTASGPPDRLRGGSPGTVAGARTRCIHDRIRSGIQSADPSTPSADNGVQFASGDPFFVSPLASSLNRDGPNGFAAPRPAHSSLLRPISYKNAGIAPMTIFYNGKMIVFDVPRIMAENILKLAMEECSKSPESEKPATARPLPPPSHQHQWLESLHIYLPMARRKSLQRFLEKRKERLTSTSPYHDPAPAPAHLPRSSGFKN</sequence>
<keyword evidence="2" id="KW-1184">Jasmonic acid signaling pathway</keyword>
<dbReference type="Pfam" id="PF06200">
    <property type="entry name" value="tify"/>
    <property type="match status" value="1"/>
</dbReference>
<dbReference type="KEGG" id="rarg:115749379"/>
<evidence type="ECO:0000313" key="5">
    <source>
        <dbReference type="Proteomes" id="UP000827889"/>
    </source>
</evidence>